<organism evidence="8">
    <name type="scientific">mine drainage metagenome</name>
    <dbReference type="NCBI Taxonomy" id="410659"/>
    <lineage>
        <taxon>unclassified sequences</taxon>
        <taxon>metagenomes</taxon>
        <taxon>ecological metagenomes</taxon>
    </lineage>
</organism>
<gene>
    <name evidence="8" type="ORF">B2A_02569</name>
</gene>
<reference evidence="8" key="2">
    <citation type="journal article" date="2014" name="ISME J.">
        <title>Microbial stratification in low pH oxic and suboxic macroscopic growths along an acid mine drainage.</title>
        <authorList>
            <person name="Mendez-Garcia C."/>
            <person name="Mesa V."/>
            <person name="Sprenger R.R."/>
            <person name="Richter M."/>
            <person name="Diez M.S."/>
            <person name="Solano J."/>
            <person name="Bargiela R."/>
            <person name="Golyshina O.V."/>
            <person name="Manteca A."/>
            <person name="Ramos J.L."/>
            <person name="Gallego J.R."/>
            <person name="Llorente I."/>
            <person name="Martins Dos Santos V.A."/>
            <person name="Jensen O.N."/>
            <person name="Pelaez A.I."/>
            <person name="Sanchez J."/>
            <person name="Ferrer M."/>
        </authorList>
    </citation>
    <scope>NUCLEOTIDE SEQUENCE</scope>
</reference>
<name>T1C9K4_9ZZZZ</name>
<protein>
    <submittedName>
        <fullName evidence="8">ABC transporter-like domain protein</fullName>
    </submittedName>
</protein>
<dbReference type="Gene3D" id="3.40.50.300">
    <property type="entry name" value="P-loop containing nucleotide triphosphate hydrolases"/>
    <property type="match status" value="1"/>
</dbReference>
<dbReference type="SUPFAM" id="SSF52540">
    <property type="entry name" value="P-loop containing nucleoside triphosphate hydrolases"/>
    <property type="match status" value="1"/>
</dbReference>
<dbReference type="PANTHER" id="PTHR42781:SF5">
    <property type="entry name" value="PUTRESCINE TRANSPORT ATP-BINDING PROTEIN POTG"/>
    <property type="match status" value="1"/>
</dbReference>
<evidence type="ECO:0000259" key="7">
    <source>
        <dbReference type="Pfam" id="PF00005"/>
    </source>
</evidence>
<keyword evidence="1" id="KW-0813">Transport</keyword>
<keyword evidence="4" id="KW-1278">Translocase</keyword>
<accession>T1C9K4</accession>
<reference evidence="8" key="1">
    <citation type="submission" date="2013-08" db="EMBL/GenBank/DDBJ databases">
        <authorList>
            <person name="Mendez C."/>
            <person name="Richter M."/>
            <person name="Ferrer M."/>
            <person name="Sanchez J."/>
        </authorList>
    </citation>
    <scope>NUCLEOTIDE SEQUENCE</scope>
</reference>
<proteinExistence type="predicted"/>
<feature type="region of interest" description="Disordered" evidence="6">
    <location>
        <begin position="1"/>
        <end position="30"/>
    </location>
</feature>
<sequence>GAAGAGLRAARKRWESSELASRHPQALSGGQQQRVALARALARQPQLLLLDEPTAALDPATREDVFAELIAQVRLLGLPALAVTHDPHLALMADWMAV</sequence>
<keyword evidence="3" id="KW-0997">Cell inner membrane</keyword>
<dbReference type="EMBL" id="AUZZ01001753">
    <property type="protein sequence ID" value="EQD63020.1"/>
    <property type="molecule type" value="Genomic_DNA"/>
</dbReference>
<dbReference type="InterPro" id="IPR050093">
    <property type="entry name" value="ABC_SmlMolc_Importer"/>
</dbReference>
<evidence type="ECO:0000313" key="8">
    <source>
        <dbReference type="EMBL" id="EQD63020.1"/>
    </source>
</evidence>
<dbReference type="InterPro" id="IPR027417">
    <property type="entry name" value="P-loop_NTPase"/>
</dbReference>
<feature type="non-terminal residue" evidence="8">
    <location>
        <position position="98"/>
    </location>
</feature>
<dbReference type="GO" id="GO:0005524">
    <property type="term" value="F:ATP binding"/>
    <property type="evidence" value="ECO:0007669"/>
    <property type="project" value="InterPro"/>
</dbReference>
<comment type="caution">
    <text evidence="8">The sequence shown here is derived from an EMBL/GenBank/DDBJ whole genome shotgun (WGS) entry which is preliminary data.</text>
</comment>
<evidence type="ECO:0000256" key="1">
    <source>
        <dbReference type="ARBA" id="ARBA00022448"/>
    </source>
</evidence>
<dbReference type="PANTHER" id="PTHR42781">
    <property type="entry name" value="SPERMIDINE/PUTRESCINE IMPORT ATP-BINDING PROTEIN POTA"/>
    <property type="match status" value="1"/>
</dbReference>
<evidence type="ECO:0000256" key="2">
    <source>
        <dbReference type="ARBA" id="ARBA00022475"/>
    </source>
</evidence>
<evidence type="ECO:0000256" key="4">
    <source>
        <dbReference type="ARBA" id="ARBA00022967"/>
    </source>
</evidence>
<dbReference type="AlphaFoldDB" id="T1C9K4"/>
<keyword evidence="5" id="KW-0472">Membrane</keyword>
<evidence type="ECO:0000256" key="6">
    <source>
        <dbReference type="SAM" id="MobiDB-lite"/>
    </source>
</evidence>
<dbReference type="Pfam" id="PF00005">
    <property type="entry name" value="ABC_tran"/>
    <property type="match status" value="1"/>
</dbReference>
<feature type="domain" description="ABC transporter" evidence="7">
    <location>
        <begin position="12"/>
        <end position="55"/>
    </location>
</feature>
<feature type="non-terminal residue" evidence="8">
    <location>
        <position position="1"/>
    </location>
</feature>
<evidence type="ECO:0000256" key="3">
    <source>
        <dbReference type="ARBA" id="ARBA00022519"/>
    </source>
</evidence>
<keyword evidence="2" id="KW-1003">Cell membrane</keyword>
<evidence type="ECO:0000256" key="5">
    <source>
        <dbReference type="ARBA" id="ARBA00023136"/>
    </source>
</evidence>
<dbReference type="GO" id="GO:0016887">
    <property type="term" value="F:ATP hydrolysis activity"/>
    <property type="evidence" value="ECO:0007669"/>
    <property type="project" value="InterPro"/>
</dbReference>
<dbReference type="InterPro" id="IPR003439">
    <property type="entry name" value="ABC_transporter-like_ATP-bd"/>
</dbReference>